<dbReference type="PANTHER" id="PTHR24291">
    <property type="entry name" value="CYTOCHROME P450 FAMILY 4"/>
    <property type="match status" value="1"/>
</dbReference>
<dbReference type="HOGENOM" id="CLU_001570_25_0_1"/>
<dbReference type="OMA" id="RKHRRVM"/>
<dbReference type="GO" id="GO:0020037">
    <property type="term" value="F:heme binding"/>
    <property type="evidence" value="ECO:0007669"/>
    <property type="project" value="InterPro"/>
</dbReference>
<dbReference type="AlphaFoldDB" id="S7PTI0"/>
<keyword evidence="6 8" id="KW-0503">Monooxygenase</keyword>
<dbReference type="PROSITE" id="PS00086">
    <property type="entry name" value="CYTOCHROME_P450"/>
    <property type="match status" value="1"/>
</dbReference>
<dbReference type="Proteomes" id="UP000030669">
    <property type="component" value="Unassembled WGS sequence"/>
</dbReference>
<evidence type="ECO:0000256" key="2">
    <source>
        <dbReference type="ARBA" id="ARBA00022617"/>
    </source>
</evidence>
<dbReference type="PANTHER" id="PTHR24291:SF50">
    <property type="entry name" value="BIFUNCTIONAL ALBAFLAVENONE MONOOXYGENASE_TERPENE SYNTHASE"/>
    <property type="match status" value="1"/>
</dbReference>
<evidence type="ECO:0000256" key="7">
    <source>
        <dbReference type="PIRSR" id="PIRSR602401-1"/>
    </source>
</evidence>
<dbReference type="PRINTS" id="PR00463">
    <property type="entry name" value="EP450I"/>
</dbReference>
<reference evidence="9 10" key="1">
    <citation type="journal article" date="2012" name="Science">
        <title>The Paleozoic origin of enzymatic lignin decomposition reconstructed from 31 fungal genomes.</title>
        <authorList>
            <person name="Floudas D."/>
            <person name="Binder M."/>
            <person name="Riley R."/>
            <person name="Barry K."/>
            <person name="Blanchette R.A."/>
            <person name="Henrissat B."/>
            <person name="Martinez A.T."/>
            <person name="Otillar R."/>
            <person name="Spatafora J.W."/>
            <person name="Yadav J.S."/>
            <person name="Aerts A."/>
            <person name="Benoit I."/>
            <person name="Boyd A."/>
            <person name="Carlson A."/>
            <person name="Copeland A."/>
            <person name="Coutinho P.M."/>
            <person name="de Vries R.P."/>
            <person name="Ferreira P."/>
            <person name="Findley K."/>
            <person name="Foster B."/>
            <person name="Gaskell J."/>
            <person name="Glotzer D."/>
            <person name="Gorecki P."/>
            <person name="Heitman J."/>
            <person name="Hesse C."/>
            <person name="Hori C."/>
            <person name="Igarashi K."/>
            <person name="Jurgens J.A."/>
            <person name="Kallen N."/>
            <person name="Kersten P."/>
            <person name="Kohler A."/>
            <person name="Kuees U."/>
            <person name="Kumar T.K.A."/>
            <person name="Kuo A."/>
            <person name="LaButti K."/>
            <person name="Larrondo L.F."/>
            <person name="Lindquist E."/>
            <person name="Ling A."/>
            <person name="Lombard V."/>
            <person name="Lucas S."/>
            <person name="Lundell T."/>
            <person name="Martin R."/>
            <person name="McLaughlin D.J."/>
            <person name="Morgenstern I."/>
            <person name="Morin E."/>
            <person name="Murat C."/>
            <person name="Nagy L.G."/>
            <person name="Nolan M."/>
            <person name="Ohm R.A."/>
            <person name="Patyshakuliyeva A."/>
            <person name="Rokas A."/>
            <person name="Ruiz-Duenas F.J."/>
            <person name="Sabat G."/>
            <person name="Salamov A."/>
            <person name="Samejima M."/>
            <person name="Schmutz J."/>
            <person name="Slot J.C."/>
            <person name="St John F."/>
            <person name="Stenlid J."/>
            <person name="Sun H."/>
            <person name="Sun S."/>
            <person name="Syed K."/>
            <person name="Tsang A."/>
            <person name="Wiebenga A."/>
            <person name="Young D."/>
            <person name="Pisabarro A."/>
            <person name="Eastwood D.C."/>
            <person name="Martin F."/>
            <person name="Cullen D."/>
            <person name="Grigoriev I.V."/>
            <person name="Hibbett D.S."/>
        </authorList>
    </citation>
    <scope>NUCLEOTIDE SEQUENCE [LARGE SCALE GENOMIC DNA]</scope>
    <source>
        <strain evidence="9 10">ATCC 11539</strain>
    </source>
</reference>
<name>S7PTI0_GLOTA</name>
<evidence type="ECO:0000256" key="4">
    <source>
        <dbReference type="ARBA" id="ARBA00023002"/>
    </source>
</evidence>
<keyword evidence="10" id="KW-1185">Reference proteome</keyword>
<dbReference type="eggNOG" id="KOG0157">
    <property type="taxonomic scope" value="Eukaryota"/>
</dbReference>
<dbReference type="SUPFAM" id="SSF48264">
    <property type="entry name" value="Cytochrome P450"/>
    <property type="match status" value="1"/>
</dbReference>
<evidence type="ECO:0000256" key="8">
    <source>
        <dbReference type="RuleBase" id="RU000461"/>
    </source>
</evidence>
<keyword evidence="5 7" id="KW-0408">Iron</keyword>
<dbReference type="KEGG" id="gtr:GLOTRDRAFT_141422"/>
<comment type="similarity">
    <text evidence="1 8">Belongs to the cytochrome P450 family.</text>
</comment>
<evidence type="ECO:0000256" key="3">
    <source>
        <dbReference type="ARBA" id="ARBA00022723"/>
    </source>
</evidence>
<dbReference type="EMBL" id="KB469314">
    <property type="protein sequence ID" value="EPQ50622.1"/>
    <property type="molecule type" value="Genomic_DNA"/>
</dbReference>
<comment type="cofactor">
    <cofactor evidence="7">
        <name>heme</name>
        <dbReference type="ChEBI" id="CHEBI:30413"/>
    </cofactor>
</comment>
<dbReference type="OrthoDB" id="1470350at2759"/>
<gene>
    <name evidence="9" type="ORF">GLOTRDRAFT_141422</name>
</gene>
<keyword evidence="3 7" id="KW-0479">Metal-binding</keyword>
<proteinExistence type="inferred from homology"/>
<dbReference type="InterPro" id="IPR002401">
    <property type="entry name" value="Cyt_P450_E_grp-I"/>
</dbReference>
<dbReference type="GO" id="GO:0016705">
    <property type="term" value="F:oxidoreductase activity, acting on paired donors, with incorporation or reduction of molecular oxygen"/>
    <property type="evidence" value="ECO:0007669"/>
    <property type="project" value="InterPro"/>
</dbReference>
<evidence type="ECO:0000256" key="5">
    <source>
        <dbReference type="ARBA" id="ARBA00023004"/>
    </source>
</evidence>
<dbReference type="InterPro" id="IPR001128">
    <property type="entry name" value="Cyt_P450"/>
</dbReference>
<dbReference type="RefSeq" id="XP_007870895.1">
    <property type="nucleotide sequence ID" value="XM_007872704.1"/>
</dbReference>
<organism evidence="9 10">
    <name type="scientific">Gloeophyllum trabeum (strain ATCC 11539 / FP-39264 / Madison 617)</name>
    <name type="common">Brown rot fungus</name>
    <dbReference type="NCBI Taxonomy" id="670483"/>
    <lineage>
        <taxon>Eukaryota</taxon>
        <taxon>Fungi</taxon>
        <taxon>Dikarya</taxon>
        <taxon>Basidiomycota</taxon>
        <taxon>Agaricomycotina</taxon>
        <taxon>Agaricomycetes</taxon>
        <taxon>Gloeophyllales</taxon>
        <taxon>Gloeophyllaceae</taxon>
        <taxon>Gloeophyllum</taxon>
    </lineage>
</organism>
<feature type="binding site" description="axial binding residue" evidence="7">
    <location>
        <position position="453"/>
    </location>
    <ligand>
        <name>heme</name>
        <dbReference type="ChEBI" id="CHEBI:30413"/>
    </ligand>
    <ligandPart>
        <name>Fe</name>
        <dbReference type="ChEBI" id="CHEBI:18248"/>
    </ligandPart>
</feature>
<dbReference type="InterPro" id="IPR036396">
    <property type="entry name" value="Cyt_P450_sf"/>
</dbReference>
<dbReference type="InterPro" id="IPR017972">
    <property type="entry name" value="Cyt_P450_CS"/>
</dbReference>
<keyword evidence="2 7" id="KW-0349">Heme</keyword>
<dbReference type="Pfam" id="PF00067">
    <property type="entry name" value="p450"/>
    <property type="match status" value="1"/>
</dbReference>
<keyword evidence="4 8" id="KW-0560">Oxidoreductase</keyword>
<protein>
    <submittedName>
        <fullName evidence="9">Cytochrome P450</fullName>
    </submittedName>
</protein>
<dbReference type="STRING" id="670483.S7PTI0"/>
<dbReference type="GeneID" id="19304766"/>
<dbReference type="GO" id="GO:0004497">
    <property type="term" value="F:monooxygenase activity"/>
    <property type="evidence" value="ECO:0007669"/>
    <property type="project" value="UniProtKB-KW"/>
</dbReference>
<evidence type="ECO:0000313" key="9">
    <source>
        <dbReference type="EMBL" id="EPQ50622.1"/>
    </source>
</evidence>
<dbReference type="GO" id="GO:0005506">
    <property type="term" value="F:iron ion binding"/>
    <property type="evidence" value="ECO:0007669"/>
    <property type="project" value="InterPro"/>
</dbReference>
<evidence type="ECO:0000256" key="1">
    <source>
        <dbReference type="ARBA" id="ARBA00010617"/>
    </source>
</evidence>
<dbReference type="InterPro" id="IPR050196">
    <property type="entry name" value="Cytochrome_P450_Monoox"/>
</dbReference>
<sequence>MLLSLATAGLAILVTAGVFNYYSSLKKVSYLPGLRCAFAPLSLWGALLPTSWWNPGLDWPWEWRWNVYRHYRSQTISCISIIRGIPYIYTSSLDVAKQILNGRPEVYKAPDSTGALSYLWGDNVVSADYDMYKRHRRVVGPAFSRAGYVLVAEETGKLYREMVDSEGWAQTGEVTVDSINRYLSKARIISRCGFGLPFPWSSVTAASEEMSFEKALTIVSEKSIIRLAAPRWLYYLPIKQLHEIDKAYATVSTFMSTFIAAKQAELSSQTEDKDIRSSHDLLTRLVAASEAEGKNGLSDRELFGNTFTFMFAGHETTAHTLAATLALLSVHQEEQDKAVNIIHKVLGDRQPTLDDVESGELDLVLACFEEAARMFPPGSIAARDTNETISLALPQEDGGGNAVIPPGVRLVVDFIGLHYNPRLFPDPGRYDPSRWYGVREPDMTFFSIGPRACLGRKFALVEATCFLALFLREWRVDPLFREGETVEAWKERCLQAGFVGLAFGLRDVPLKITRREKA</sequence>
<dbReference type="Gene3D" id="1.10.630.10">
    <property type="entry name" value="Cytochrome P450"/>
    <property type="match status" value="1"/>
</dbReference>
<dbReference type="PRINTS" id="PR00385">
    <property type="entry name" value="P450"/>
</dbReference>
<evidence type="ECO:0000313" key="10">
    <source>
        <dbReference type="Proteomes" id="UP000030669"/>
    </source>
</evidence>
<evidence type="ECO:0000256" key="6">
    <source>
        <dbReference type="ARBA" id="ARBA00023033"/>
    </source>
</evidence>
<accession>S7PTI0</accession>